<feature type="transmembrane region" description="Helical" evidence="1">
    <location>
        <begin position="247"/>
        <end position="267"/>
    </location>
</feature>
<feature type="transmembrane region" description="Helical" evidence="1">
    <location>
        <begin position="283"/>
        <end position="302"/>
    </location>
</feature>
<evidence type="ECO:0000259" key="2">
    <source>
        <dbReference type="Pfam" id="PF13485"/>
    </source>
</evidence>
<sequence>MLGSVLLSCVDGLIFLLFRYSSDLLGICTVLWLLALLMTWSEAVISTHSFAHRISLDSHILTTDALGSPLRPRRLNRLIFILPALTAAAVCLGSLYTLTTRSAQELINLTISETLTLSIPLWTLVVATAGAALLILAAAMIIIYCGNTLRSSFDAERLQEISFRDFSITPASRSPLQRFSGGMSVLFRKILRTVLFLPGTVYHLLNTGTQINLEKLSLTRRMLVAAVFAELSLGMAFVSGISNRPLLPAALVLAVLGLCILLLFTLISRMQQYLTRASNRRRALLALSVLMAMILTSFAFWWKWHGAWEPNRVASLEIIPTNIHILEQNTARFYVLSFDDAGRQILPSPVNWTFTSDRTIGRISQDGTFRALIPGSGTLTAATGSVQASTPVTIELDETRWLELETKHASILYRPPVQRQALYTQAVIGPLMEKVRSQLGTTFPSAKTRFILTTDEFEFYDVTGLSIYDALAVYYGDTIAVAPTAWTQGDIESYDLTLPIEEEFSSMIISHEYTHQLHDAALSDTLFSDFGIMPVNRDLWFVEGLADFVASGFDENSYQALTEATERDHLLSFADMQGETVWDRPDEDITLIYAEGYSVFVYLEQTVGPDFLLPYFAALNEGSDSNTAFVKAFGKSAAVIEPEWKVWLHKTVRSLTYATYDSTAESI</sequence>
<feature type="transmembrane region" description="Helical" evidence="1">
    <location>
        <begin position="222"/>
        <end position="241"/>
    </location>
</feature>
<dbReference type="EMBL" id="MNZT01000102">
    <property type="protein sequence ID" value="OIP95792.1"/>
    <property type="molecule type" value="Genomic_DNA"/>
</dbReference>
<keyword evidence="1" id="KW-0472">Membrane</keyword>
<protein>
    <recommendedName>
        <fullName evidence="2">Peptidase MA-like domain-containing protein</fullName>
    </recommendedName>
</protein>
<reference evidence="3 4" key="1">
    <citation type="journal article" date="2016" name="Environ. Microbiol.">
        <title>Genomic resolution of a cold subsurface aquifer community provides metabolic insights for novel microbes adapted to high CO concentrations.</title>
        <authorList>
            <person name="Probst A.J."/>
            <person name="Castelle C.J."/>
            <person name="Singh A."/>
            <person name="Brown C.T."/>
            <person name="Anantharaman K."/>
            <person name="Sharon I."/>
            <person name="Hug L.A."/>
            <person name="Burstein D."/>
            <person name="Emerson J.B."/>
            <person name="Thomas B.C."/>
            <person name="Banfield J.F."/>
        </authorList>
    </citation>
    <scope>NUCLEOTIDE SEQUENCE [LARGE SCALE GENOMIC DNA]</scope>
    <source>
        <strain evidence="3">CG2_30_54_11</strain>
    </source>
</reference>
<proteinExistence type="predicted"/>
<dbReference type="Proteomes" id="UP000183245">
    <property type="component" value="Unassembled WGS sequence"/>
</dbReference>
<name>A0A1J5IX14_9BACT</name>
<dbReference type="Pfam" id="PF13485">
    <property type="entry name" value="Peptidase_MA_2"/>
    <property type="match status" value="1"/>
</dbReference>
<dbReference type="InterPro" id="IPR039568">
    <property type="entry name" value="Peptidase_MA-like_dom"/>
</dbReference>
<keyword evidence="1" id="KW-0812">Transmembrane</keyword>
<feature type="transmembrane region" description="Helical" evidence="1">
    <location>
        <begin position="119"/>
        <end position="144"/>
    </location>
</feature>
<organism evidence="3 4">
    <name type="scientific">Candidatus Wirthbacteria bacterium CG2_30_54_11</name>
    <dbReference type="NCBI Taxonomy" id="1817892"/>
    <lineage>
        <taxon>Bacteria</taxon>
        <taxon>Candidatus Wirthbacteria</taxon>
    </lineage>
</organism>
<feature type="transmembrane region" description="Helical" evidence="1">
    <location>
        <begin position="24"/>
        <end position="45"/>
    </location>
</feature>
<feature type="transmembrane region" description="Helical" evidence="1">
    <location>
        <begin position="78"/>
        <end position="99"/>
    </location>
</feature>
<gene>
    <name evidence="3" type="ORF">AUK40_05715</name>
</gene>
<accession>A0A1J5IX14</accession>
<dbReference type="SUPFAM" id="SSF55486">
    <property type="entry name" value="Metalloproteases ('zincins'), catalytic domain"/>
    <property type="match status" value="1"/>
</dbReference>
<dbReference type="Gene3D" id="2.60.40.1080">
    <property type="match status" value="1"/>
</dbReference>
<dbReference type="AlphaFoldDB" id="A0A1J5IX14"/>
<keyword evidence="1" id="KW-1133">Transmembrane helix</keyword>
<comment type="caution">
    <text evidence="3">The sequence shown here is derived from an EMBL/GenBank/DDBJ whole genome shotgun (WGS) entry which is preliminary data.</text>
</comment>
<evidence type="ECO:0000313" key="4">
    <source>
        <dbReference type="Proteomes" id="UP000183245"/>
    </source>
</evidence>
<evidence type="ECO:0000256" key="1">
    <source>
        <dbReference type="SAM" id="Phobius"/>
    </source>
</evidence>
<feature type="domain" description="Peptidase MA-like" evidence="2">
    <location>
        <begin position="527"/>
        <end position="649"/>
    </location>
</feature>
<evidence type="ECO:0000313" key="3">
    <source>
        <dbReference type="EMBL" id="OIP95792.1"/>
    </source>
</evidence>